<feature type="transmembrane region" description="Helical" evidence="6">
    <location>
        <begin position="180"/>
        <end position="198"/>
    </location>
</feature>
<name>A0A7C8DDG5_9ARCH</name>
<dbReference type="GO" id="GO:0015171">
    <property type="term" value="F:amino acid transmembrane transporter activity"/>
    <property type="evidence" value="ECO:0007669"/>
    <property type="project" value="TreeGrafter"/>
</dbReference>
<evidence type="ECO:0000256" key="1">
    <source>
        <dbReference type="ARBA" id="ARBA00004651"/>
    </source>
</evidence>
<feature type="transmembrane region" description="Helical" evidence="6">
    <location>
        <begin position="41"/>
        <end position="62"/>
    </location>
</feature>
<dbReference type="InterPro" id="IPR001123">
    <property type="entry name" value="LeuE-type"/>
</dbReference>
<evidence type="ECO:0000256" key="4">
    <source>
        <dbReference type="ARBA" id="ARBA00022989"/>
    </source>
</evidence>
<evidence type="ECO:0000313" key="7">
    <source>
        <dbReference type="EMBL" id="HIG63805.1"/>
    </source>
</evidence>
<comment type="subcellular location">
    <subcellularLocation>
        <location evidence="1">Cell membrane</location>
        <topology evidence="1">Multi-pass membrane protein</topology>
    </subcellularLocation>
</comment>
<dbReference type="PANTHER" id="PTHR30086:SF16">
    <property type="entry name" value="AMINO ACID EFFLUX PERMEASE RHTB FAMILY"/>
    <property type="match status" value="1"/>
</dbReference>
<comment type="caution">
    <text evidence="7">The sequence shown here is derived from an EMBL/GenBank/DDBJ whole genome shotgun (WGS) entry which is preliminary data.</text>
</comment>
<evidence type="ECO:0000256" key="2">
    <source>
        <dbReference type="ARBA" id="ARBA00022475"/>
    </source>
</evidence>
<protein>
    <submittedName>
        <fullName evidence="7">LysE family translocator</fullName>
    </submittedName>
</protein>
<gene>
    <name evidence="7" type="ORF">EYQ16_04750</name>
</gene>
<feature type="transmembrane region" description="Helical" evidence="6">
    <location>
        <begin position="111"/>
        <end position="134"/>
    </location>
</feature>
<reference evidence="8" key="1">
    <citation type="journal article" date="2019" name="bioRxiv">
        <title>Genome diversification in globally distributed novel marine Proteobacteria is linked to environmental adaptation.</title>
        <authorList>
            <person name="Zhou Z."/>
            <person name="Tran P.Q."/>
            <person name="Kieft K."/>
            <person name="Anantharaman K."/>
        </authorList>
    </citation>
    <scope>NUCLEOTIDE SEQUENCE [LARGE SCALE GENOMIC DNA]</scope>
</reference>
<evidence type="ECO:0000256" key="6">
    <source>
        <dbReference type="SAM" id="Phobius"/>
    </source>
</evidence>
<keyword evidence="2" id="KW-1003">Cell membrane</keyword>
<dbReference type="AlphaFoldDB" id="A0A7C8DDG5"/>
<dbReference type="EMBL" id="DUAV01000030">
    <property type="protein sequence ID" value="HIG63805.1"/>
    <property type="molecule type" value="Genomic_DNA"/>
</dbReference>
<dbReference type="Pfam" id="PF01810">
    <property type="entry name" value="LysE"/>
    <property type="match status" value="1"/>
</dbReference>
<evidence type="ECO:0000313" key="8">
    <source>
        <dbReference type="Proteomes" id="UP000589516"/>
    </source>
</evidence>
<evidence type="ECO:0000256" key="3">
    <source>
        <dbReference type="ARBA" id="ARBA00022692"/>
    </source>
</evidence>
<sequence length="201" mass="20571">MELAVLAQIGAVCVLGAMSPGPSLAVVLRNTVAGGRLRGVMTGLGHGIGFFFYALIAVSGLAAAMDAGAAAVRTLQWGGAAVLVWLGWQFLQSDGVVADEHDSGGREGFVAGFLVAFLNPKILAFFVAVFSQFIEPGLPPGDRLAVALLAGTIDASWYMFVATAIAGTPLLDALRRHAQGIDRAVGSVLLLLAGALLLSPA</sequence>
<accession>A0A7C8DDG5</accession>
<proteinExistence type="predicted"/>
<dbReference type="PANTHER" id="PTHR30086">
    <property type="entry name" value="ARGININE EXPORTER PROTEIN ARGO"/>
    <property type="match status" value="1"/>
</dbReference>
<keyword evidence="5 6" id="KW-0472">Membrane</keyword>
<keyword evidence="3 6" id="KW-0812">Transmembrane</keyword>
<dbReference type="Proteomes" id="UP000589516">
    <property type="component" value="Unassembled WGS sequence"/>
</dbReference>
<evidence type="ECO:0000256" key="5">
    <source>
        <dbReference type="ARBA" id="ARBA00023136"/>
    </source>
</evidence>
<dbReference type="GO" id="GO:0005886">
    <property type="term" value="C:plasma membrane"/>
    <property type="evidence" value="ECO:0007669"/>
    <property type="project" value="UniProtKB-SubCell"/>
</dbReference>
<feature type="transmembrane region" description="Helical" evidence="6">
    <location>
        <begin position="146"/>
        <end position="168"/>
    </location>
</feature>
<organism evidence="7 8">
    <name type="scientific">Marine Group III euryarchaeote</name>
    <dbReference type="NCBI Taxonomy" id="2173149"/>
    <lineage>
        <taxon>Archaea</taxon>
        <taxon>Methanobacteriati</taxon>
        <taxon>Thermoplasmatota</taxon>
        <taxon>Thermoplasmata</taxon>
        <taxon>Candidatus Thermoprofundales</taxon>
    </lineage>
</organism>
<keyword evidence="4 6" id="KW-1133">Transmembrane helix</keyword>